<name>J3AC49_ACTNH</name>
<comment type="caution">
    <text evidence="2">The sequence shown here is derived from an EMBL/GenBank/DDBJ whole genome shotgun (WGS) entry which is preliminary data.</text>
</comment>
<proteinExistence type="predicted"/>
<organism evidence="2 3">
    <name type="scientific">Actinomyces naeslundii (strain ATCC 12104 / DSM 43013 / CCUG 2238 / JCM 8349 / NCTC 10301 / Howell 279)</name>
    <dbReference type="NCBI Taxonomy" id="1115803"/>
    <lineage>
        <taxon>Bacteria</taxon>
        <taxon>Bacillati</taxon>
        <taxon>Actinomycetota</taxon>
        <taxon>Actinomycetes</taxon>
        <taxon>Actinomycetales</taxon>
        <taxon>Actinomycetaceae</taxon>
        <taxon>Actinomyces</taxon>
    </lineage>
</organism>
<feature type="region of interest" description="Disordered" evidence="1">
    <location>
        <begin position="1"/>
        <end position="27"/>
    </location>
</feature>
<dbReference type="AlphaFoldDB" id="J3AC49"/>
<reference evidence="2 3" key="1">
    <citation type="submission" date="2012-07" db="EMBL/GenBank/DDBJ databases">
        <authorList>
            <person name="Durkin A.S."/>
            <person name="McCorrison J."/>
            <person name="Torralba M."/>
            <person name="Gillis M."/>
            <person name="Methe B."/>
            <person name="Sutton G."/>
            <person name="Nelson K.E."/>
        </authorList>
    </citation>
    <scope>NUCLEOTIDE SEQUENCE [LARGE SCALE GENOMIC DNA]</scope>
    <source>
        <strain evidence="3">ATCC 12104 / DSM 43013 / CCUG 2238 / JCM 8349 / NCTC 10301 / Howell 279</strain>
    </source>
</reference>
<protein>
    <submittedName>
        <fullName evidence="2">Uncharacterized protein</fullName>
    </submittedName>
</protein>
<evidence type="ECO:0000256" key="1">
    <source>
        <dbReference type="SAM" id="MobiDB-lite"/>
    </source>
</evidence>
<gene>
    <name evidence="2" type="ORF">HMPREF1129_0940</name>
</gene>
<dbReference type="PATRIC" id="fig|1115803.3.peg.845"/>
<accession>J3AC49</accession>
<sequence>MLPGAGAQPIARQQRGPAASAPRAGETGHVGEALWSLSSIVLTLLPELQP</sequence>
<dbReference type="EMBL" id="ALJK01000070">
    <property type="protein sequence ID" value="EJN85393.1"/>
    <property type="molecule type" value="Genomic_DNA"/>
</dbReference>
<evidence type="ECO:0000313" key="2">
    <source>
        <dbReference type="EMBL" id="EJN85393.1"/>
    </source>
</evidence>
<evidence type="ECO:0000313" key="3">
    <source>
        <dbReference type="Proteomes" id="UP000007814"/>
    </source>
</evidence>
<dbReference type="Proteomes" id="UP000007814">
    <property type="component" value="Unassembled WGS sequence"/>
</dbReference>